<keyword evidence="5" id="KW-0720">Serine protease</keyword>
<dbReference type="InterPro" id="IPR001907">
    <property type="entry name" value="ClpP"/>
</dbReference>
<dbReference type="AlphaFoldDB" id="A0A4Y9VTQ3"/>
<reference evidence="7 8" key="1">
    <citation type="submission" date="2018-02" db="EMBL/GenBank/DDBJ databases">
        <title>A novel lanthanide dependent methylotroph, Methylotenera sp. La3113.</title>
        <authorList>
            <person name="Lv H."/>
            <person name="Tani A."/>
        </authorList>
    </citation>
    <scope>NUCLEOTIDE SEQUENCE [LARGE SCALE GENOMIC DNA]</scope>
    <source>
        <strain evidence="7 8">La3113</strain>
    </source>
</reference>
<evidence type="ECO:0000256" key="6">
    <source>
        <dbReference type="RuleBase" id="RU003567"/>
    </source>
</evidence>
<organism evidence="7 8">
    <name type="scientific">Methylotenera oryzisoli</name>
    <dbReference type="NCBI Taxonomy" id="2080758"/>
    <lineage>
        <taxon>Bacteria</taxon>
        <taxon>Pseudomonadati</taxon>
        <taxon>Pseudomonadota</taxon>
        <taxon>Betaproteobacteria</taxon>
        <taxon>Nitrosomonadales</taxon>
        <taxon>Methylophilaceae</taxon>
        <taxon>Methylotenera</taxon>
    </lineage>
</organism>
<dbReference type="RefSeq" id="WP_135276939.1">
    <property type="nucleotide sequence ID" value="NZ_PQVH01000007.1"/>
</dbReference>
<dbReference type="SUPFAM" id="SSF52096">
    <property type="entry name" value="ClpP/crotonase"/>
    <property type="match status" value="1"/>
</dbReference>
<keyword evidence="4" id="KW-0378">Hydrolase</keyword>
<dbReference type="Pfam" id="PF00574">
    <property type="entry name" value="CLP_protease"/>
    <property type="match status" value="1"/>
</dbReference>
<dbReference type="InterPro" id="IPR029045">
    <property type="entry name" value="ClpP/crotonase-like_dom_sf"/>
</dbReference>
<dbReference type="InterPro" id="IPR023562">
    <property type="entry name" value="ClpP/TepA"/>
</dbReference>
<dbReference type="GO" id="GO:0004176">
    <property type="term" value="F:ATP-dependent peptidase activity"/>
    <property type="evidence" value="ECO:0007669"/>
    <property type="project" value="InterPro"/>
</dbReference>
<comment type="similarity">
    <text evidence="1 6">Belongs to the peptidase S14 family.</text>
</comment>
<evidence type="ECO:0000256" key="2">
    <source>
        <dbReference type="ARBA" id="ARBA00022490"/>
    </source>
</evidence>
<dbReference type="GO" id="GO:0051117">
    <property type="term" value="F:ATPase binding"/>
    <property type="evidence" value="ECO:0007669"/>
    <property type="project" value="TreeGrafter"/>
</dbReference>
<dbReference type="OrthoDB" id="9806592at2"/>
<evidence type="ECO:0000256" key="4">
    <source>
        <dbReference type="ARBA" id="ARBA00022801"/>
    </source>
</evidence>
<gene>
    <name evidence="7" type="ORF">C3Y98_04625</name>
</gene>
<keyword evidence="3" id="KW-0645">Protease</keyword>
<dbReference type="NCBIfam" id="NF045542">
    <property type="entry name" value="Clp_rel_HeadMat"/>
    <property type="match status" value="1"/>
</dbReference>
<proteinExistence type="inferred from homology"/>
<evidence type="ECO:0000313" key="8">
    <source>
        <dbReference type="Proteomes" id="UP000297706"/>
    </source>
</evidence>
<dbReference type="Gene3D" id="3.90.226.10">
    <property type="entry name" value="2-enoyl-CoA Hydratase, Chain A, domain 1"/>
    <property type="match status" value="1"/>
</dbReference>
<dbReference type="Proteomes" id="UP000297706">
    <property type="component" value="Unassembled WGS sequence"/>
</dbReference>
<dbReference type="GO" id="GO:0006515">
    <property type="term" value="P:protein quality control for misfolded or incompletely synthesized proteins"/>
    <property type="evidence" value="ECO:0007669"/>
    <property type="project" value="TreeGrafter"/>
</dbReference>
<dbReference type="PANTHER" id="PTHR10381:SF70">
    <property type="entry name" value="ATP-DEPENDENT CLP PROTEASE PROTEOLYTIC SUBUNIT"/>
    <property type="match status" value="1"/>
</dbReference>
<dbReference type="GO" id="GO:0004252">
    <property type="term" value="F:serine-type endopeptidase activity"/>
    <property type="evidence" value="ECO:0007669"/>
    <property type="project" value="InterPro"/>
</dbReference>
<comment type="caution">
    <text evidence="7">The sequence shown here is derived from an EMBL/GenBank/DDBJ whole genome shotgun (WGS) entry which is preliminary data.</text>
</comment>
<dbReference type="PRINTS" id="PR00127">
    <property type="entry name" value="CLPPROTEASEP"/>
</dbReference>
<keyword evidence="8" id="KW-1185">Reference proteome</keyword>
<evidence type="ECO:0000256" key="5">
    <source>
        <dbReference type="ARBA" id="ARBA00022825"/>
    </source>
</evidence>
<evidence type="ECO:0000313" key="7">
    <source>
        <dbReference type="EMBL" id="TFW72090.1"/>
    </source>
</evidence>
<dbReference type="PANTHER" id="PTHR10381">
    <property type="entry name" value="ATP-DEPENDENT CLP PROTEASE PROTEOLYTIC SUBUNIT"/>
    <property type="match status" value="1"/>
</dbReference>
<protein>
    <recommendedName>
        <fullName evidence="6">ATP-dependent Clp protease proteolytic subunit</fullName>
    </recommendedName>
</protein>
<accession>A0A4Y9VTQ3</accession>
<evidence type="ECO:0000256" key="1">
    <source>
        <dbReference type="ARBA" id="ARBA00007039"/>
    </source>
</evidence>
<sequence>MNKIMQLYRDNAAREKTPVNLIKNANEASLYIYDVIDAYWGVSALSVADAIAHAGDAETLNVYINSPGGSVFEGRAIMAEIQRFKGKTIAHIDSLCASAATNIALACDTVEMSDGAFFMIHNASGLAWGDKTALRETADLLEKIEGSIVADYTKKTGKDAAEIIDMMDAETWFTAQEALDNGFIDSIKQDKTSKNTAKNTWNLAAFDKTPQALLQKEHLNPTDKPTANELIVEKTEPAPAGFFMSAANKNKLQLLTAL</sequence>
<dbReference type="CDD" id="cd07016">
    <property type="entry name" value="S14_ClpP_1"/>
    <property type="match status" value="1"/>
</dbReference>
<keyword evidence="2" id="KW-0963">Cytoplasm</keyword>
<dbReference type="EMBL" id="PQVH01000007">
    <property type="protein sequence ID" value="TFW72090.1"/>
    <property type="molecule type" value="Genomic_DNA"/>
</dbReference>
<evidence type="ECO:0000256" key="3">
    <source>
        <dbReference type="ARBA" id="ARBA00022670"/>
    </source>
</evidence>
<dbReference type="GO" id="GO:0009368">
    <property type="term" value="C:endopeptidase Clp complex"/>
    <property type="evidence" value="ECO:0007669"/>
    <property type="project" value="TreeGrafter"/>
</dbReference>
<name>A0A4Y9VTQ3_9PROT</name>